<reference evidence="2 3" key="1">
    <citation type="submission" date="2019-12" db="EMBL/GenBank/DDBJ databases">
        <authorList>
            <person name="Lee S.D."/>
        </authorList>
    </citation>
    <scope>NUCLEOTIDE SEQUENCE [LARGE SCALE GENOMIC DNA]</scope>
    <source>
        <strain evidence="2 3">SAP-6</strain>
    </source>
</reference>
<dbReference type="GO" id="GO:0003677">
    <property type="term" value="F:DNA binding"/>
    <property type="evidence" value="ECO:0007669"/>
    <property type="project" value="InterPro"/>
</dbReference>
<protein>
    <recommendedName>
        <fullName evidence="1">Antirepressor protein C-terminal domain-containing protein</fullName>
    </recommendedName>
</protein>
<accession>A0A845SKI0</accession>
<proteinExistence type="predicted"/>
<gene>
    <name evidence="2" type="ORF">GRH90_22050</name>
</gene>
<dbReference type="Pfam" id="PF03374">
    <property type="entry name" value="ANT"/>
    <property type="match status" value="1"/>
</dbReference>
<dbReference type="EMBL" id="WUBS01000018">
    <property type="protein sequence ID" value="NDL65420.1"/>
    <property type="molecule type" value="Genomic_DNA"/>
</dbReference>
<keyword evidence="3" id="KW-1185">Reference proteome</keyword>
<name>A0A845SKI0_9GAMM</name>
<reference evidence="2 3" key="2">
    <citation type="submission" date="2020-02" db="EMBL/GenBank/DDBJ databases">
        <title>The new genus of Enterobacteriales.</title>
        <authorList>
            <person name="Kim I.S."/>
        </authorList>
    </citation>
    <scope>NUCLEOTIDE SEQUENCE [LARGE SCALE GENOMIC DNA]</scope>
    <source>
        <strain evidence="2 3">SAP-6</strain>
    </source>
</reference>
<comment type="caution">
    <text evidence="2">The sequence shown here is derived from an EMBL/GenBank/DDBJ whole genome shotgun (WGS) entry which is preliminary data.</text>
</comment>
<dbReference type="InterPro" id="IPR005039">
    <property type="entry name" value="Ant_C"/>
</dbReference>
<evidence type="ECO:0000313" key="3">
    <source>
        <dbReference type="Proteomes" id="UP000461443"/>
    </source>
</evidence>
<organism evidence="2 3">
    <name type="scientific">Acerihabitans arboris</name>
    <dbReference type="NCBI Taxonomy" id="2691583"/>
    <lineage>
        <taxon>Bacteria</taxon>
        <taxon>Pseudomonadati</taxon>
        <taxon>Pseudomonadota</taxon>
        <taxon>Gammaproteobacteria</taxon>
        <taxon>Enterobacterales</taxon>
        <taxon>Pectobacteriaceae</taxon>
        <taxon>Acerihabitans</taxon>
    </lineage>
</organism>
<dbReference type="AlphaFoldDB" id="A0A845SKI0"/>
<evidence type="ECO:0000313" key="2">
    <source>
        <dbReference type="EMBL" id="NDL65420.1"/>
    </source>
</evidence>
<feature type="domain" description="Antirepressor protein C-terminal" evidence="1">
    <location>
        <begin position="124"/>
        <end position="223"/>
    </location>
</feature>
<sequence length="235" mass="27014">MMISAAGFDTLHQPVSMSSRELAGLTDISHGEVKRLIKSLETSRRLSQPLRATDYQRQDQTFQEYRLNKRDSLTAIARLSPAFTPAVLDRWHELEMRHDLPDFTNPAVAARAWAQEYERRQALENRIALIAPKADFFDRYVVVDEAMGFRRVCKLLQAKEADFRQFLLERQIMYRLSGVLTPHQQHLEAGRFELHRGTSESRHAFSQARFTAKGVKWVAGLWAAHTAREHKGAVA</sequence>
<dbReference type="RefSeq" id="WP_162368127.1">
    <property type="nucleotide sequence ID" value="NZ_WUBS01000018.1"/>
</dbReference>
<evidence type="ECO:0000259" key="1">
    <source>
        <dbReference type="Pfam" id="PF03374"/>
    </source>
</evidence>
<dbReference type="Proteomes" id="UP000461443">
    <property type="component" value="Unassembled WGS sequence"/>
</dbReference>